<evidence type="ECO:0000313" key="4">
    <source>
        <dbReference type="Proteomes" id="UP000321944"/>
    </source>
</evidence>
<dbReference type="AlphaFoldDB" id="A0A510KQP5"/>
<evidence type="ECO:0000313" key="3">
    <source>
        <dbReference type="EMBL" id="BBM54070.1"/>
    </source>
</evidence>
<dbReference type="Gene3D" id="3.40.50.11790">
    <property type="match status" value="1"/>
</dbReference>
<proteinExistence type="inferred from homology"/>
<dbReference type="EMBL" id="AP019841">
    <property type="protein sequence ID" value="BBM54070.1"/>
    <property type="molecule type" value="Genomic_DNA"/>
</dbReference>
<accession>A0A510KQP5</accession>
<feature type="domain" description="Tail sheath protein C-terminal" evidence="2">
    <location>
        <begin position="250"/>
        <end position="336"/>
    </location>
</feature>
<dbReference type="RefSeq" id="WP_147002914.1">
    <property type="nucleotide sequence ID" value="NZ_AP019841.1"/>
</dbReference>
<dbReference type="Gene3D" id="3.30.1370.220">
    <property type="match status" value="1"/>
</dbReference>
<gene>
    <name evidence="3" type="ORF">JMUB3936_0348</name>
</gene>
<dbReference type="Proteomes" id="UP000321944">
    <property type="component" value="Chromosome"/>
</dbReference>
<dbReference type="InterPro" id="IPR020287">
    <property type="entry name" value="Tail_sheath_C"/>
</dbReference>
<protein>
    <recommendedName>
        <fullName evidence="2">Tail sheath protein C-terminal domain-containing protein</fullName>
    </recommendedName>
</protein>
<sequence>MNGSPKFVLEIEERAGTAIARSEQGVVGVVLFDSTKDTEKHVYASRGDVLQTDWDNDNYNLLKDLAFVGSPYKVIVRRVKEDARDSVKITDILSDLENDVDSIVIPKATESETDDLISYAKSRHNTELGKLALDFNQAHFFTFVASDKVPDHHAIINNGITGAVVNGHEYSDKEFALAIASLEAGCPISRSITNMKMGFLDKCDIPAEPGKITKKGKIAVSVQRDDSGISYYVINRGVTSFITPDTKKQRRFSKVKVVRSLFIITEDLKKSWNDYKGARLNGYLNKMAFLNAVNAYTQSLMNQGILDPDYSNTFDIDIEQHKLYLMTEKGISRDEVDKMSEARLRRINTVDVVYARCDELMPLDCMEDFYGKAIIQS</sequence>
<evidence type="ECO:0000256" key="1">
    <source>
        <dbReference type="ARBA" id="ARBA00008005"/>
    </source>
</evidence>
<dbReference type="OrthoDB" id="79280at2"/>
<name>A0A510KQP5_9FUSO</name>
<dbReference type="Pfam" id="PF17482">
    <property type="entry name" value="Phage_sheath_1C"/>
    <property type="match status" value="1"/>
</dbReference>
<reference evidence="3 4" key="1">
    <citation type="submission" date="2019-07" db="EMBL/GenBank/DDBJ databases">
        <title>Complete Genome Sequence of Leptotrichia wadei Strain JMUB3936.</title>
        <authorList>
            <person name="Watanabe S."/>
            <person name="Cui L."/>
        </authorList>
    </citation>
    <scope>NUCLEOTIDE SEQUENCE [LARGE SCALE GENOMIC DNA]</scope>
    <source>
        <strain evidence="3 4">JMUB3936</strain>
    </source>
</reference>
<evidence type="ECO:0000259" key="2">
    <source>
        <dbReference type="Pfam" id="PF17482"/>
    </source>
</evidence>
<organism evidence="3 4">
    <name type="scientific">Leptotrichia wadei</name>
    <dbReference type="NCBI Taxonomy" id="157687"/>
    <lineage>
        <taxon>Bacteria</taxon>
        <taxon>Fusobacteriati</taxon>
        <taxon>Fusobacteriota</taxon>
        <taxon>Fusobacteriia</taxon>
        <taxon>Fusobacteriales</taxon>
        <taxon>Leptotrichiaceae</taxon>
        <taxon>Leptotrichia</taxon>
    </lineage>
</organism>
<comment type="similarity">
    <text evidence="1">Belongs to the myoviridae tail sheath protein family.</text>
</comment>